<accession>A0ABP5BZX8</accession>
<sequence length="91" mass="10357">MPENGRIEETEDTMNTAVVSTGQAPVRTIAPQTFARRMSRRAGLALLAWAEKTRRRAIPSREELAELHERREVAERLREERFGSVAVGRLI</sequence>
<proteinExistence type="predicted"/>
<evidence type="ECO:0000313" key="2">
    <source>
        <dbReference type="Proteomes" id="UP001499954"/>
    </source>
</evidence>
<comment type="caution">
    <text evidence="1">The sequence shown here is derived from an EMBL/GenBank/DDBJ whole genome shotgun (WGS) entry which is preliminary data.</text>
</comment>
<protein>
    <submittedName>
        <fullName evidence="1">Uncharacterized protein</fullName>
    </submittedName>
</protein>
<name>A0ABP5BZX8_9MICO</name>
<dbReference type="Proteomes" id="UP001499954">
    <property type="component" value="Unassembled WGS sequence"/>
</dbReference>
<keyword evidence="2" id="KW-1185">Reference proteome</keyword>
<reference evidence="2" key="1">
    <citation type="journal article" date="2019" name="Int. J. Syst. Evol. Microbiol.">
        <title>The Global Catalogue of Microorganisms (GCM) 10K type strain sequencing project: providing services to taxonomists for standard genome sequencing and annotation.</title>
        <authorList>
            <consortium name="The Broad Institute Genomics Platform"/>
            <consortium name="The Broad Institute Genome Sequencing Center for Infectious Disease"/>
            <person name="Wu L."/>
            <person name="Ma J."/>
        </authorList>
    </citation>
    <scope>NUCLEOTIDE SEQUENCE [LARGE SCALE GENOMIC DNA]</scope>
    <source>
        <strain evidence="2">JCM 13584</strain>
    </source>
</reference>
<gene>
    <name evidence="1" type="ORF">GCM10009717_20640</name>
</gene>
<organism evidence="1 2">
    <name type="scientific">Agromyces allii</name>
    <dbReference type="NCBI Taxonomy" id="393607"/>
    <lineage>
        <taxon>Bacteria</taxon>
        <taxon>Bacillati</taxon>
        <taxon>Actinomycetota</taxon>
        <taxon>Actinomycetes</taxon>
        <taxon>Micrococcales</taxon>
        <taxon>Microbacteriaceae</taxon>
        <taxon>Agromyces</taxon>
    </lineage>
</organism>
<dbReference type="EMBL" id="BAAAMK010000004">
    <property type="protein sequence ID" value="GAA1954626.1"/>
    <property type="molecule type" value="Genomic_DNA"/>
</dbReference>
<evidence type="ECO:0000313" key="1">
    <source>
        <dbReference type="EMBL" id="GAA1954626.1"/>
    </source>
</evidence>